<dbReference type="KEGG" id="rmar:GBA65_08750"/>
<dbReference type="PIRSF" id="PIRSF001439">
    <property type="entry name" value="CryM"/>
    <property type="match status" value="1"/>
</dbReference>
<organism evidence="1 2">
    <name type="scientific">Rubrobacter marinus</name>
    <dbReference type="NCBI Taxonomy" id="2653852"/>
    <lineage>
        <taxon>Bacteria</taxon>
        <taxon>Bacillati</taxon>
        <taxon>Actinomycetota</taxon>
        <taxon>Rubrobacteria</taxon>
        <taxon>Rubrobacterales</taxon>
        <taxon>Rubrobacteraceae</taxon>
        <taxon>Rubrobacter</taxon>
    </lineage>
</organism>
<evidence type="ECO:0000313" key="1">
    <source>
        <dbReference type="EMBL" id="QIN78595.1"/>
    </source>
</evidence>
<evidence type="ECO:0000313" key="2">
    <source>
        <dbReference type="Proteomes" id="UP000502706"/>
    </source>
</evidence>
<dbReference type="EMBL" id="CP045121">
    <property type="protein sequence ID" value="QIN78595.1"/>
    <property type="molecule type" value="Genomic_DNA"/>
</dbReference>
<dbReference type="Pfam" id="PF02423">
    <property type="entry name" value="OCD_Mu_crystall"/>
    <property type="match status" value="1"/>
</dbReference>
<gene>
    <name evidence="1" type="ORF">GBA65_08750</name>
</gene>
<dbReference type="Proteomes" id="UP000502706">
    <property type="component" value="Chromosome"/>
</dbReference>
<proteinExistence type="predicted"/>
<protein>
    <submittedName>
        <fullName evidence="1">Delta(1)-pyrroline-2-carboxylate reductase family protein</fullName>
    </submittedName>
</protein>
<accession>A0A6G8PWN8</accession>
<dbReference type="GO" id="GO:0005737">
    <property type="term" value="C:cytoplasm"/>
    <property type="evidence" value="ECO:0007669"/>
    <property type="project" value="TreeGrafter"/>
</dbReference>
<keyword evidence="2" id="KW-1185">Reference proteome</keyword>
<sequence length="309" mass="31632">MRTFDATETRALLPYPALAEALGEVLGMKASGEAHAPPRLRLPLGGGATLLVMPAADGALAVTKLVTVHPGNAERGLPTIRGEVVAMRAATGERLGVLDGATVTARRTAALSLLAASSLAPRPDGPLLILGAGTQGRAHLEAFREGLGTEKVFVGSRGAEGERALVEHARGLGMEALAVEGELAGAVGEVTLVVTATTSEVPVLSEGVRGDAFVAAVGSFRPHMVELPAPLVAAARVVVDDLEGAREEAGDLISAGEAGAFDWGDAVALEDALRGPERFEERDGPIVFESVGHALWDLAAARLAFAGEL</sequence>
<dbReference type="AlphaFoldDB" id="A0A6G8PWN8"/>
<name>A0A6G8PWN8_9ACTN</name>
<dbReference type="PANTHER" id="PTHR13812:SF19">
    <property type="entry name" value="KETIMINE REDUCTASE MU-CRYSTALLIN"/>
    <property type="match status" value="1"/>
</dbReference>
<dbReference type="Gene3D" id="3.40.50.720">
    <property type="entry name" value="NAD(P)-binding Rossmann-like Domain"/>
    <property type="match status" value="1"/>
</dbReference>
<dbReference type="InterPro" id="IPR023401">
    <property type="entry name" value="ODC_N"/>
</dbReference>
<dbReference type="InterPro" id="IPR036291">
    <property type="entry name" value="NAD(P)-bd_dom_sf"/>
</dbReference>
<dbReference type="PANTHER" id="PTHR13812">
    <property type="entry name" value="KETIMINE REDUCTASE MU-CRYSTALLIN"/>
    <property type="match status" value="1"/>
</dbReference>
<dbReference type="Gene3D" id="3.30.1780.10">
    <property type="entry name" value="ornithine cyclodeaminase, domain 1"/>
    <property type="match status" value="1"/>
</dbReference>
<dbReference type="RefSeq" id="WP_166396274.1">
    <property type="nucleotide sequence ID" value="NZ_CP045121.1"/>
</dbReference>
<dbReference type="InterPro" id="IPR003462">
    <property type="entry name" value="ODC_Mu_crystall"/>
</dbReference>
<reference evidence="1 2" key="1">
    <citation type="submission" date="2019-10" db="EMBL/GenBank/DDBJ databases">
        <title>Rubrobacter sp nov SCSIO 52915 isolated from a deep-sea sediment in the South China Sea.</title>
        <authorList>
            <person name="Chen R.W."/>
        </authorList>
    </citation>
    <scope>NUCLEOTIDE SEQUENCE [LARGE SCALE GENOMIC DNA]</scope>
    <source>
        <strain evidence="1 2">SCSIO 52915</strain>
    </source>
</reference>
<dbReference type="SUPFAM" id="SSF51735">
    <property type="entry name" value="NAD(P)-binding Rossmann-fold domains"/>
    <property type="match status" value="1"/>
</dbReference>
<dbReference type="NCBIfam" id="NF005603">
    <property type="entry name" value="PRK07340.1"/>
    <property type="match status" value="1"/>
</dbReference>